<proteinExistence type="inferred from homology"/>
<dbReference type="GO" id="GO:0005737">
    <property type="term" value="C:cytoplasm"/>
    <property type="evidence" value="ECO:0007669"/>
    <property type="project" value="TreeGrafter"/>
</dbReference>
<dbReference type="AlphaFoldDB" id="A0A3N0DTW8"/>
<comment type="caution">
    <text evidence="3">The sequence shown here is derived from an EMBL/GenBank/DDBJ whole genome shotgun (WGS) entry which is preliminary data.</text>
</comment>
<gene>
    <name evidence="3" type="ORF">EFL95_08505</name>
</gene>
<evidence type="ECO:0000313" key="4">
    <source>
        <dbReference type="Proteomes" id="UP000277094"/>
    </source>
</evidence>
<dbReference type="GO" id="GO:0016791">
    <property type="term" value="F:phosphatase activity"/>
    <property type="evidence" value="ECO:0007669"/>
    <property type="project" value="TreeGrafter"/>
</dbReference>
<evidence type="ECO:0000259" key="2">
    <source>
        <dbReference type="Pfam" id="PF12850"/>
    </source>
</evidence>
<evidence type="ECO:0000313" key="3">
    <source>
        <dbReference type="EMBL" id="RNL79069.1"/>
    </source>
</evidence>
<dbReference type="InterPro" id="IPR024654">
    <property type="entry name" value="Calcineurin-like_PHP_lpxH"/>
</dbReference>
<feature type="domain" description="Calcineurin-like phosphoesterase" evidence="2">
    <location>
        <begin position="1"/>
        <end position="189"/>
    </location>
</feature>
<dbReference type="InterPro" id="IPR029052">
    <property type="entry name" value="Metallo-depent_PP-like"/>
</dbReference>
<dbReference type="PIRSF" id="PIRSF000883">
    <property type="entry name" value="Pesterase_MJ0912"/>
    <property type="match status" value="1"/>
</dbReference>
<dbReference type="Pfam" id="PF12850">
    <property type="entry name" value="Metallophos_2"/>
    <property type="match status" value="1"/>
</dbReference>
<organism evidence="3 4">
    <name type="scientific">Nocardioides marmorisolisilvae</name>
    <dbReference type="NCBI Taxonomy" id="1542737"/>
    <lineage>
        <taxon>Bacteria</taxon>
        <taxon>Bacillati</taxon>
        <taxon>Actinomycetota</taxon>
        <taxon>Actinomycetes</taxon>
        <taxon>Propionibacteriales</taxon>
        <taxon>Nocardioidaceae</taxon>
        <taxon>Nocardioides</taxon>
    </lineage>
</organism>
<dbReference type="PANTHER" id="PTHR42850">
    <property type="entry name" value="METALLOPHOSPHOESTERASE"/>
    <property type="match status" value="1"/>
</dbReference>
<evidence type="ECO:0000256" key="1">
    <source>
        <dbReference type="ARBA" id="ARBA00008950"/>
    </source>
</evidence>
<sequence length="224" mass="24636">MRTAFMSDVHGNLPALDACLAHAERRGCEHLLVLGDVVGYWDDGIACLDRLRSVGASFLRGNHEAMLLGDLDVPAGAESVYRLSETREQLSAEQRRFLAGLEPRRELELGGRRWLLVHGTPDDPLEGYAYPDGDLAAFENLTFDYVVMGNTHRAMLRKAGQVTVVNVGSVGLSRDIGSRSTFGVYDASTDQLSIEEVPMNVDLVRRNYPEAHPSVRAVLDRGPT</sequence>
<protein>
    <submittedName>
        <fullName evidence="3">Metallophosphoesterase</fullName>
    </submittedName>
</protein>
<dbReference type="Gene3D" id="3.60.21.10">
    <property type="match status" value="1"/>
</dbReference>
<dbReference type="InterPro" id="IPR050126">
    <property type="entry name" value="Ap4A_hydrolase"/>
</dbReference>
<dbReference type="EMBL" id="RJSG01000002">
    <property type="protein sequence ID" value="RNL79069.1"/>
    <property type="molecule type" value="Genomic_DNA"/>
</dbReference>
<dbReference type="Proteomes" id="UP000277094">
    <property type="component" value="Unassembled WGS sequence"/>
</dbReference>
<dbReference type="PANTHER" id="PTHR42850:SF2">
    <property type="entry name" value="BLL5683 PROTEIN"/>
    <property type="match status" value="1"/>
</dbReference>
<name>A0A3N0DTW8_9ACTN</name>
<keyword evidence="4" id="KW-1185">Reference proteome</keyword>
<reference evidence="3 4" key="1">
    <citation type="submission" date="2018-11" db="EMBL/GenBank/DDBJ databases">
        <authorList>
            <person name="Li F."/>
        </authorList>
    </citation>
    <scope>NUCLEOTIDE SEQUENCE [LARGE SCALE GENOMIC DNA]</scope>
    <source>
        <strain evidence="3 4">KIS18-7</strain>
    </source>
</reference>
<dbReference type="InterPro" id="IPR011152">
    <property type="entry name" value="Pesterase_MJ0912"/>
</dbReference>
<comment type="similarity">
    <text evidence="1">Belongs to the metallophosphoesterase superfamily. YfcE family.</text>
</comment>
<dbReference type="SUPFAM" id="SSF56300">
    <property type="entry name" value="Metallo-dependent phosphatases"/>
    <property type="match status" value="1"/>
</dbReference>
<accession>A0A3N0DTW8</accession>